<dbReference type="EMBL" id="JBFAKC010000002">
    <property type="protein sequence ID" value="MEV0706992.1"/>
    <property type="molecule type" value="Genomic_DNA"/>
</dbReference>
<protein>
    <submittedName>
        <fullName evidence="5">Serine protease</fullName>
    </submittedName>
</protein>
<dbReference type="GO" id="GO:0008233">
    <property type="term" value="F:peptidase activity"/>
    <property type="evidence" value="ECO:0007669"/>
    <property type="project" value="UniProtKB-KW"/>
</dbReference>
<dbReference type="InterPro" id="IPR050430">
    <property type="entry name" value="Peptidase_S1"/>
</dbReference>
<dbReference type="InterPro" id="IPR001314">
    <property type="entry name" value="Peptidase_S1A"/>
</dbReference>
<dbReference type="SMART" id="SM00020">
    <property type="entry name" value="Tryp_SPc"/>
    <property type="match status" value="1"/>
</dbReference>
<feature type="signal peptide" evidence="3">
    <location>
        <begin position="1"/>
        <end position="26"/>
    </location>
</feature>
<name>A0ABV3FNK3_9NOCA</name>
<dbReference type="RefSeq" id="WP_357780517.1">
    <property type="nucleotide sequence ID" value="NZ_JBFAKC010000002.1"/>
</dbReference>
<dbReference type="InterPro" id="IPR009003">
    <property type="entry name" value="Peptidase_S1_PA"/>
</dbReference>
<keyword evidence="6" id="KW-1185">Reference proteome</keyword>
<dbReference type="Pfam" id="PF00089">
    <property type="entry name" value="Trypsin"/>
    <property type="match status" value="1"/>
</dbReference>
<dbReference type="PRINTS" id="PR00722">
    <property type="entry name" value="CHYMOTRYPSIN"/>
</dbReference>
<comment type="caution">
    <text evidence="5">The sequence shown here is derived from an EMBL/GenBank/DDBJ whole genome shotgun (WGS) entry which is preliminary data.</text>
</comment>
<gene>
    <name evidence="5" type="ORF">AB0I48_05450</name>
</gene>
<feature type="chain" id="PRO_5045689692" evidence="3">
    <location>
        <begin position="27"/>
        <end position="248"/>
    </location>
</feature>
<dbReference type="PANTHER" id="PTHR24276:SF98">
    <property type="entry name" value="FI18310P1-RELATED"/>
    <property type="match status" value="1"/>
</dbReference>
<evidence type="ECO:0000256" key="2">
    <source>
        <dbReference type="ARBA" id="ARBA00023157"/>
    </source>
</evidence>
<accession>A0ABV3FNK3</accession>
<evidence type="ECO:0000256" key="1">
    <source>
        <dbReference type="ARBA" id="ARBA00007664"/>
    </source>
</evidence>
<dbReference type="CDD" id="cd00190">
    <property type="entry name" value="Tryp_SPc"/>
    <property type="match status" value="1"/>
</dbReference>
<proteinExistence type="inferred from homology"/>
<keyword evidence="5" id="KW-0378">Hydrolase</keyword>
<dbReference type="PANTHER" id="PTHR24276">
    <property type="entry name" value="POLYSERASE-RELATED"/>
    <property type="match status" value="1"/>
</dbReference>
<dbReference type="SUPFAM" id="SSF50494">
    <property type="entry name" value="Trypsin-like serine proteases"/>
    <property type="match status" value="1"/>
</dbReference>
<dbReference type="InterPro" id="IPR043504">
    <property type="entry name" value="Peptidase_S1_PA_chymotrypsin"/>
</dbReference>
<keyword evidence="2" id="KW-1015">Disulfide bond</keyword>
<evidence type="ECO:0000313" key="6">
    <source>
        <dbReference type="Proteomes" id="UP001551695"/>
    </source>
</evidence>
<evidence type="ECO:0000256" key="3">
    <source>
        <dbReference type="SAM" id="SignalP"/>
    </source>
</evidence>
<dbReference type="PROSITE" id="PS50240">
    <property type="entry name" value="TRYPSIN_DOM"/>
    <property type="match status" value="1"/>
</dbReference>
<evidence type="ECO:0000313" key="5">
    <source>
        <dbReference type="EMBL" id="MEV0706992.1"/>
    </source>
</evidence>
<comment type="similarity">
    <text evidence="1">Belongs to the peptidase S1 family.</text>
</comment>
<reference evidence="5 6" key="1">
    <citation type="submission" date="2024-06" db="EMBL/GenBank/DDBJ databases">
        <title>The Natural Products Discovery Center: Release of the First 8490 Sequenced Strains for Exploring Actinobacteria Biosynthetic Diversity.</title>
        <authorList>
            <person name="Kalkreuter E."/>
            <person name="Kautsar S.A."/>
            <person name="Yang D."/>
            <person name="Bader C.D."/>
            <person name="Teijaro C.N."/>
            <person name="Fluegel L."/>
            <person name="Davis C.M."/>
            <person name="Simpson J.R."/>
            <person name="Lauterbach L."/>
            <person name="Steele A.D."/>
            <person name="Gui C."/>
            <person name="Meng S."/>
            <person name="Li G."/>
            <person name="Viehrig K."/>
            <person name="Ye F."/>
            <person name="Su P."/>
            <person name="Kiefer A.F."/>
            <person name="Nichols A."/>
            <person name="Cepeda A.J."/>
            <person name="Yan W."/>
            <person name="Fan B."/>
            <person name="Jiang Y."/>
            <person name="Adhikari A."/>
            <person name="Zheng C.-J."/>
            <person name="Schuster L."/>
            <person name="Cowan T.M."/>
            <person name="Smanski M.J."/>
            <person name="Chevrette M.G."/>
            <person name="De Carvalho L.P.S."/>
            <person name="Shen B."/>
        </authorList>
    </citation>
    <scope>NUCLEOTIDE SEQUENCE [LARGE SCALE GENOMIC DNA]</scope>
    <source>
        <strain evidence="5 6">NPDC050403</strain>
    </source>
</reference>
<dbReference type="Proteomes" id="UP001551695">
    <property type="component" value="Unassembled WGS sequence"/>
</dbReference>
<dbReference type="InterPro" id="IPR001254">
    <property type="entry name" value="Trypsin_dom"/>
</dbReference>
<dbReference type="Gene3D" id="2.40.10.10">
    <property type="entry name" value="Trypsin-like serine proteases"/>
    <property type="match status" value="2"/>
</dbReference>
<keyword evidence="3" id="KW-0732">Signal</keyword>
<dbReference type="GO" id="GO:0006508">
    <property type="term" value="P:proteolysis"/>
    <property type="evidence" value="ECO:0007669"/>
    <property type="project" value="UniProtKB-KW"/>
</dbReference>
<sequence>MTRAHRAAVLATAALVAVAVPGTAGAIVGGGEVDAAGYPWLAAVGSPLFLTRPSGQFCGGALIAPDRVLTSAHCVQIAQPVPRALSVTFGRTDLRSSDGETVGVTDIRLHPGFRETSFGGTAVYHDDLAILTLAAPRPGPFAEIGAADATTGSILGWGATSETDISGTRLRAASVPMVSDAECAAVYGPAFDPRDMLCAGSTTADTGAYDSGGPLLVDGFLAGITSWGNGVARPGFPGVYSRLPATDF</sequence>
<keyword evidence="5" id="KW-0645">Protease</keyword>
<feature type="domain" description="Peptidase S1" evidence="4">
    <location>
        <begin position="27"/>
        <end position="248"/>
    </location>
</feature>
<organism evidence="5 6">
    <name type="scientific">Nocardia aurea</name>
    <dbReference type="NCBI Taxonomy" id="2144174"/>
    <lineage>
        <taxon>Bacteria</taxon>
        <taxon>Bacillati</taxon>
        <taxon>Actinomycetota</taxon>
        <taxon>Actinomycetes</taxon>
        <taxon>Mycobacteriales</taxon>
        <taxon>Nocardiaceae</taxon>
        <taxon>Nocardia</taxon>
    </lineage>
</organism>
<evidence type="ECO:0000259" key="4">
    <source>
        <dbReference type="PROSITE" id="PS50240"/>
    </source>
</evidence>